<evidence type="ECO:0000313" key="13">
    <source>
        <dbReference type="Proteomes" id="UP000263619"/>
    </source>
</evidence>
<evidence type="ECO:0000259" key="10">
    <source>
        <dbReference type="PROSITE" id="PS51449"/>
    </source>
</evidence>
<reference evidence="12 13" key="1">
    <citation type="submission" date="2014-06" db="EMBL/GenBank/DDBJ databases">
        <title>Genome sequence of the intracellular symbiont Blattabacterium cuenoti, strain STAT from the wood feeding cockroach Salganea taiwanensis taiwanensis.</title>
        <authorList>
            <person name="Kinjo Y."/>
            <person name="Ohkuma M."/>
            <person name="Tokuda G."/>
        </authorList>
    </citation>
    <scope>NUCLEOTIDE SEQUENCE [LARGE SCALE GENOMIC DNA]</scope>
    <source>
        <strain evidence="12 13">STAT</strain>
    </source>
</reference>
<dbReference type="PROSITE" id="PS01278">
    <property type="entry name" value="MTTASE_RADICAL"/>
    <property type="match status" value="1"/>
</dbReference>
<dbReference type="Pfam" id="PF04055">
    <property type="entry name" value="Radical_SAM"/>
    <property type="match status" value="1"/>
</dbReference>
<dbReference type="GO" id="GO:0051539">
    <property type="term" value="F:4 iron, 4 sulfur cluster binding"/>
    <property type="evidence" value="ECO:0007669"/>
    <property type="project" value="UniProtKB-KW"/>
</dbReference>
<evidence type="ECO:0000256" key="2">
    <source>
        <dbReference type="ARBA" id="ARBA00022485"/>
    </source>
</evidence>
<gene>
    <name evidence="12" type="primary">miaB</name>
    <name evidence="12" type="ORF">STAT_295</name>
</gene>
<sequence length="442" mass="51654">MVRKKVAFYTMGCKLNYAETSTIARKFSILDYQQVPFKSYADIYVINSCSVTKNAEIEFQHIVRSTMKINSKAFIVAIGCYAQFNPKKVSSITGIDLVLGYEEKFKIVDYLNRGLFLKQKYYAKIISKKTYFSSFSVGDRTRSFLKIQDGCDYKCSYCIIPMSRGPSRSESIKNILKNIRFLFTKGVKEIVLTGVNIGDYGEKNIYGKNLRFFDLIEAIDQIQEKVRIRLSSIEPNLLQNECIDFLSKSKHFVPHFHIPLQSGSNKILMKMHRRYRRELYQEKVKKIRSLMPYAYIGSDIIVGFPGEKHKHFLETYHFLKKLEISSLHIFSYSTRPNTKSSMMIQENISKKIQWKRNQILRGLSNKKYRFFCQKQINTKKTVLFEKNSGNHKKYLYGYTENYIRTKIPLNSSSIFYENTLQDVLITKVDDKDGIMIAEPINN</sequence>
<evidence type="ECO:0000256" key="5">
    <source>
        <dbReference type="ARBA" id="ARBA00022691"/>
    </source>
</evidence>
<evidence type="ECO:0000256" key="8">
    <source>
        <dbReference type="ARBA" id="ARBA00023004"/>
    </source>
</evidence>
<keyword evidence="7" id="KW-0479">Metal-binding</keyword>
<dbReference type="Gene3D" id="3.40.50.12160">
    <property type="entry name" value="Methylthiotransferase, N-terminal domain"/>
    <property type="match status" value="1"/>
</dbReference>
<protein>
    <submittedName>
        <fullName evidence="12">MiaB family tRNA modification enzyme: 2-methylthioadenine synthetase</fullName>
    </submittedName>
</protein>
<dbReference type="PROSITE" id="PS51449">
    <property type="entry name" value="MTTASE_N"/>
    <property type="match status" value="1"/>
</dbReference>
<organism evidence="12 13">
    <name type="scientific">Blattabacterium cuenoti STAT</name>
    <dbReference type="NCBI Taxonomy" id="1457030"/>
    <lineage>
        <taxon>Bacteria</taxon>
        <taxon>Pseudomonadati</taxon>
        <taxon>Bacteroidota</taxon>
        <taxon>Flavobacteriia</taxon>
        <taxon>Flavobacteriales</taxon>
        <taxon>Blattabacteriaceae</taxon>
        <taxon>Blattabacterium</taxon>
    </lineage>
</organism>
<evidence type="ECO:0000313" key="12">
    <source>
        <dbReference type="EMBL" id="BBA17226.1"/>
    </source>
</evidence>
<keyword evidence="5" id="KW-0949">S-adenosyl-L-methionine</keyword>
<dbReference type="InterPro" id="IPR020612">
    <property type="entry name" value="Methylthiotransferase_CS"/>
</dbReference>
<keyword evidence="2" id="KW-0004">4Fe-4S</keyword>
<keyword evidence="13" id="KW-1185">Reference proteome</keyword>
<keyword evidence="9" id="KW-0411">Iron-sulfur</keyword>
<dbReference type="PANTHER" id="PTHR43020">
    <property type="entry name" value="CDK5 REGULATORY SUBUNIT-ASSOCIATED PROTEIN 1"/>
    <property type="match status" value="1"/>
</dbReference>
<dbReference type="GO" id="GO:0035597">
    <property type="term" value="F:tRNA-2-methylthio-N(6)-dimethylallyladenosine(37) synthase activity"/>
    <property type="evidence" value="ECO:0007669"/>
    <property type="project" value="TreeGrafter"/>
</dbReference>
<comment type="cofactor">
    <cofactor evidence="1">
        <name>[4Fe-4S] cluster</name>
        <dbReference type="ChEBI" id="CHEBI:49883"/>
    </cofactor>
</comment>
<keyword evidence="4" id="KW-0808">Transferase</keyword>
<dbReference type="GO" id="GO:0005829">
    <property type="term" value="C:cytosol"/>
    <property type="evidence" value="ECO:0007669"/>
    <property type="project" value="TreeGrafter"/>
</dbReference>
<keyword evidence="6" id="KW-0819">tRNA processing</keyword>
<dbReference type="NCBIfam" id="TIGR00089">
    <property type="entry name" value="MiaB/RimO family radical SAM methylthiotransferase"/>
    <property type="match status" value="1"/>
</dbReference>
<dbReference type="SFLD" id="SFLDS00029">
    <property type="entry name" value="Radical_SAM"/>
    <property type="match status" value="1"/>
</dbReference>
<dbReference type="InterPro" id="IPR023404">
    <property type="entry name" value="rSAM_horseshoe"/>
</dbReference>
<dbReference type="InterPro" id="IPR005839">
    <property type="entry name" value="Methylthiotransferase"/>
</dbReference>
<dbReference type="InterPro" id="IPR006467">
    <property type="entry name" value="MiaB-like_bact"/>
</dbReference>
<feature type="domain" description="Radical SAM core" evidence="11">
    <location>
        <begin position="137"/>
        <end position="369"/>
    </location>
</feature>
<feature type="domain" description="MTTase N-terminal" evidence="10">
    <location>
        <begin position="4"/>
        <end position="116"/>
    </location>
</feature>
<dbReference type="Pfam" id="PF00919">
    <property type="entry name" value="UPF0004"/>
    <property type="match status" value="1"/>
</dbReference>
<dbReference type="InterPro" id="IPR013848">
    <property type="entry name" value="Methylthiotransferase_N"/>
</dbReference>
<keyword evidence="3" id="KW-0963">Cytoplasm</keyword>
<evidence type="ECO:0000256" key="9">
    <source>
        <dbReference type="ARBA" id="ARBA00023014"/>
    </source>
</evidence>
<dbReference type="AlphaFoldDB" id="A0A224ABH8"/>
<dbReference type="OrthoDB" id="9805215at2"/>
<dbReference type="NCBIfam" id="TIGR01579">
    <property type="entry name" value="MiaB-like-C"/>
    <property type="match status" value="1"/>
</dbReference>
<evidence type="ECO:0000256" key="4">
    <source>
        <dbReference type="ARBA" id="ARBA00022679"/>
    </source>
</evidence>
<dbReference type="InterPro" id="IPR006638">
    <property type="entry name" value="Elp3/MiaA/NifB-like_rSAM"/>
</dbReference>
<proteinExistence type="predicted"/>
<evidence type="ECO:0000256" key="7">
    <source>
        <dbReference type="ARBA" id="ARBA00022723"/>
    </source>
</evidence>
<dbReference type="Gene3D" id="3.80.30.20">
    <property type="entry name" value="tm_1862 like domain"/>
    <property type="match status" value="1"/>
</dbReference>
<dbReference type="FunFam" id="3.40.50.12160:FF:000004">
    <property type="entry name" value="Threonylcarbamoyladenosine tRNA methylthiotransferase MtaB"/>
    <property type="match status" value="1"/>
</dbReference>
<dbReference type="InterPro" id="IPR058240">
    <property type="entry name" value="rSAM_sf"/>
</dbReference>
<evidence type="ECO:0000256" key="6">
    <source>
        <dbReference type="ARBA" id="ARBA00022694"/>
    </source>
</evidence>
<dbReference type="EMBL" id="AP014608">
    <property type="protein sequence ID" value="BBA17226.1"/>
    <property type="molecule type" value="Genomic_DNA"/>
</dbReference>
<dbReference type="SMART" id="SM00729">
    <property type="entry name" value="Elp3"/>
    <property type="match status" value="1"/>
</dbReference>
<dbReference type="SFLD" id="SFLDG01061">
    <property type="entry name" value="methylthiotransferase"/>
    <property type="match status" value="1"/>
</dbReference>
<dbReference type="SFLD" id="SFLDG01082">
    <property type="entry name" value="B12-binding_domain_containing"/>
    <property type="match status" value="1"/>
</dbReference>
<evidence type="ECO:0000259" key="11">
    <source>
        <dbReference type="PROSITE" id="PS51918"/>
    </source>
</evidence>
<dbReference type="PROSITE" id="PS51918">
    <property type="entry name" value="RADICAL_SAM"/>
    <property type="match status" value="1"/>
</dbReference>
<dbReference type="GO" id="GO:0046872">
    <property type="term" value="F:metal ion binding"/>
    <property type="evidence" value="ECO:0007669"/>
    <property type="project" value="UniProtKB-KW"/>
</dbReference>
<dbReference type="InterPro" id="IPR007197">
    <property type="entry name" value="rSAM"/>
</dbReference>
<dbReference type="RefSeq" id="WP_119305497.1">
    <property type="nucleotide sequence ID" value="NZ_AP014608.1"/>
</dbReference>
<dbReference type="SUPFAM" id="SSF102114">
    <property type="entry name" value="Radical SAM enzymes"/>
    <property type="match status" value="1"/>
</dbReference>
<dbReference type="InterPro" id="IPR038135">
    <property type="entry name" value="Methylthiotransferase_N_sf"/>
</dbReference>
<name>A0A224ABH8_9FLAO</name>
<keyword evidence="8" id="KW-0408">Iron</keyword>
<accession>A0A224ABH8</accession>
<evidence type="ECO:0000256" key="1">
    <source>
        <dbReference type="ARBA" id="ARBA00001966"/>
    </source>
</evidence>
<dbReference type="Proteomes" id="UP000263619">
    <property type="component" value="Chromosome"/>
</dbReference>
<evidence type="ECO:0000256" key="3">
    <source>
        <dbReference type="ARBA" id="ARBA00022490"/>
    </source>
</evidence>
<dbReference type="PANTHER" id="PTHR43020:SF2">
    <property type="entry name" value="MITOCHONDRIAL TRNA METHYLTHIOTRANSFERASE CDK5RAP1"/>
    <property type="match status" value="1"/>
</dbReference>